<evidence type="ECO:0000313" key="2">
    <source>
        <dbReference type="Proteomes" id="UP000070376"/>
    </source>
</evidence>
<evidence type="ECO:0000313" key="1">
    <source>
        <dbReference type="EMBL" id="KWZ83020.1"/>
    </source>
</evidence>
<reference evidence="2" key="1">
    <citation type="submission" date="2016-01" db="EMBL/GenBank/DDBJ databases">
        <authorList>
            <person name="Mitreva M."/>
            <person name="Pepin K.H."/>
            <person name="Mihindukulasuriya K.A."/>
            <person name="Fulton R."/>
            <person name="Fronick C."/>
            <person name="O'Laughlin M."/>
            <person name="Miner T."/>
            <person name="Herter B."/>
            <person name="Rosa B.A."/>
            <person name="Cordes M."/>
            <person name="Tomlinson C."/>
            <person name="Wollam A."/>
            <person name="Palsikar V.B."/>
            <person name="Mardis E.R."/>
            <person name="Wilson R.K."/>
        </authorList>
    </citation>
    <scope>NUCLEOTIDE SEQUENCE [LARGE SCALE GENOMIC DNA]</scope>
    <source>
        <strain evidence="2">GED7749B</strain>
    </source>
</reference>
<dbReference type="InterPro" id="IPR018680">
    <property type="entry name" value="DUF2164"/>
</dbReference>
<proteinExistence type="predicted"/>
<sequence length="87" mass="10161">MKAEAPMTGFKMDPAEKQQILREIQQFVWEQTGEEIGVIAAQAYFDFFQEKLAAHYYNKGIEDAKKIWEGQNACLEEEWYALEIPVK</sequence>
<dbReference type="Pfam" id="PF09932">
    <property type="entry name" value="DUF2164"/>
    <property type="match status" value="1"/>
</dbReference>
<dbReference type="Proteomes" id="UP000070376">
    <property type="component" value="Unassembled WGS sequence"/>
</dbReference>
<protein>
    <recommendedName>
        <fullName evidence="3">DUF2164 domain-containing protein</fullName>
    </recommendedName>
</protein>
<organism evidence="1 2">
    <name type="scientific">Heyndrickxia coagulans</name>
    <name type="common">Weizmannia coagulans</name>
    <dbReference type="NCBI Taxonomy" id="1398"/>
    <lineage>
        <taxon>Bacteria</taxon>
        <taxon>Bacillati</taxon>
        <taxon>Bacillota</taxon>
        <taxon>Bacilli</taxon>
        <taxon>Bacillales</taxon>
        <taxon>Bacillaceae</taxon>
        <taxon>Heyndrickxia</taxon>
    </lineage>
</organism>
<name>A0A133KUL9_HEYCO</name>
<evidence type="ECO:0008006" key="3">
    <source>
        <dbReference type="Google" id="ProtNLM"/>
    </source>
</evidence>
<comment type="caution">
    <text evidence="1">The sequence shown here is derived from an EMBL/GenBank/DDBJ whole genome shotgun (WGS) entry which is preliminary data.</text>
</comment>
<accession>A0A133KUL9</accession>
<dbReference type="PATRIC" id="fig|1398.22.peg.1515"/>
<dbReference type="AlphaFoldDB" id="A0A133KUL9"/>
<dbReference type="EMBL" id="LRPN01000047">
    <property type="protein sequence ID" value="KWZ83020.1"/>
    <property type="molecule type" value="Genomic_DNA"/>
</dbReference>
<gene>
    <name evidence="1" type="ORF">HMPREF3213_01505</name>
</gene>